<sequence length="56" mass="6221">MPSLDLTLNNDQIEELSDSLESELQAPIALWAVSEDALDIAWADGALLIIIWRLLD</sequence>
<protein>
    <submittedName>
        <fullName evidence="2">Uncharacterized protein</fullName>
    </submittedName>
</protein>
<evidence type="ECO:0000313" key="1">
    <source>
        <dbReference type="Proteomes" id="UP000887565"/>
    </source>
</evidence>
<dbReference type="Proteomes" id="UP000887565">
    <property type="component" value="Unplaced"/>
</dbReference>
<keyword evidence="1" id="KW-1185">Reference proteome</keyword>
<dbReference type="WBParaSite" id="nRc.2.0.1.t13942-RA">
    <property type="protein sequence ID" value="nRc.2.0.1.t13942-RA"/>
    <property type="gene ID" value="nRc.2.0.1.g13942"/>
</dbReference>
<accession>A0A915IIE2</accession>
<organism evidence="1 2">
    <name type="scientific">Romanomermis culicivorax</name>
    <name type="common">Nematode worm</name>
    <dbReference type="NCBI Taxonomy" id="13658"/>
    <lineage>
        <taxon>Eukaryota</taxon>
        <taxon>Metazoa</taxon>
        <taxon>Ecdysozoa</taxon>
        <taxon>Nematoda</taxon>
        <taxon>Enoplea</taxon>
        <taxon>Dorylaimia</taxon>
        <taxon>Mermithida</taxon>
        <taxon>Mermithoidea</taxon>
        <taxon>Mermithidae</taxon>
        <taxon>Romanomermis</taxon>
    </lineage>
</organism>
<dbReference type="AlphaFoldDB" id="A0A915IIE2"/>
<evidence type="ECO:0000313" key="2">
    <source>
        <dbReference type="WBParaSite" id="nRc.2.0.1.t13942-RA"/>
    </source>
</evidence>
<name>A0A915IIE2_ROMCU</name>
<proteinExistence type="predicted"/>
<reference evidence="2" key="1">
    <citation type="submission" date="2022-11" db="UniProtKB">
        <authorList>
            <consortium name="WormBaseParasite"/>
        </authorList>
    </citation>
    <scope>IDENTIFICATION</scope>
</reference>